<evidence type="ECO:0000256" key="2">
    <source>
        <dbReference type="SAM" id="MobiDB-lite"/>
    </source>
</evidence>
<dbReference type="InterPro" id="IPR011009">
    <property type="entry name" value="Kinase-like_dom_sf"/>
</dbReference>
<dbReference type="Pfam" id="PF13095">
    <property type="entry name" value="FTA2"/>
    <property type="match status" value="1"/>
</dbReference>
<organism evidence="3 4">
    <name type="scientific">Fusarium flagelliforme</name>
    <dbReference type="NCBI Taxonomy" id="2675880"/>
    <lineage>
        <taxon>Eukaryota</taxon>
        <taxon>Fungi</taxon>
        <taxon>Dikarya</taxon>
        <taxon>Ascomycota</taxon>
        <taxon>Pezizomycotina</taxon>
        <taxon>Sordariomycetes</taxon>
        <taxon>Hypocreomycetidae</taxon>
        <taxon>Hypocreales</taxon>
        <taxon>Nectriaceae</taxon>
        <taxon>Fusarium</taxon>
        <taxon>Fusarium incarnatum-equiseti species complex</taxon>
    </lineage>
</organism>
<keyword evidence="1" id="KW-0547">Nucleotide-binding</keyword>
<feature type="region of interest" description="Disordered" evidence="2">
    <location>
        <begin position="362"/>
        <end position="391"/>
    </location>
</feature>
<comment type="caution">
    <text evidence="3">The sequence shown here is derived from an EMBL/GenBank/DDBJ whole genome shotgun (WGS) entry which is preliminary data.</text>
</comment>
<feature type="compositionally biased region" description="Basic residues" evidence="2">
    <location>
        <begin position="376"/>
        <end position="391"/>
    </location>
</feature>
<protein>
    <recommendedName>
        <fullName evidence="5">Protein kinase domain-containing protein</fullName>
    </recommendedName>
</protein>
<dbReference type="InterPro" id="IPR025213">
    <property type="entry name" value="Sim4_Fta2"/>
</dbReference>
<dbReference type="AlphaFoldDB" id="A0A395MY74"/>
<dbReference type="InterPro" id="IPR017441">
    <property type="entry name" value="Protein_kinase_ATP_BS"/>
</dbReference>
<dbReference type="Proteomes" id="UP000265631">
    <property type="component" value="Unassembled WGS sequence"/>
</dbReference>
<evidence type="ECO:0000313" key="3">
    <source>
        <dbReference type="EMBL" id="RFN52862.1"/>
    </source>
</evidence>
<reference evidence="3 4" key="1">
    <citation type="journal article" date="2018" name="PLoS Pathog.">
        <title>Evolution of structural diversity of trichothecenes, a family of toxins produced by plant pathogenic and entomopathogenic fungi.</title>
        <authorList>
            <person name="Proctor R.H."/>
            <person name="McCormick S.P."/>
            <person name="Kim H.S."/>
            <person name="Cardoza R.E."/>
            <person name="Stanley A.M."/>
            <person name="Lindo L."/>
            <person name="Kelly A."/>
            <person name="Brown D.W."/>
            <person name="Lee T."/>
            <person name="Vaughan M.M."/>
            <person name="Alexander N.J."/>
            <person name="Busman M."/>
            <person name="Gutierrez S."/>
        </authorList>
    </citation>
    <scope>NUCLEOTIDE SEQUENCE [LARGE SCALE GENOMIC DNA]</scope>
    <source>
        <strain evidence="3 4">NRRL 13405</strain>
    </source>
</reference>
<dbReference type="GO" id="GO:0005524">
    <property type="term" value="F:ATP binding"/>
    <property type="evidence" value="ECO:0007669"/>
    <property type="project" value="UniProtKB-UniRule"/>
</dbReference>
<evidence type="ECO:0000313" key="4">
    <source>
        <dbReference type="Proteomes" id="UP000265631"/>
    </source>
</evidence>
<keyword evidence="1" id="KW-0067">ATP-binding</keyword>
<dbReference type="EMBL" id="PXXK01000057">
    <property type="protein sequence ID" value="RFN52862.1"/>
    <property type="molecule type" value="Genomic_DNA"/>
</dbReference>
<accession>A0A395MY74</accession>
<dbReference type="STRING" id="2594813.A0A395MY74"/>
<dbReference type="SUPFAM" id="SSF56112">
    <property type="entry name" value="Protein kinase-like (PK-like)"/>
    <property type="match status" value="1"/>
</dbReference>
<gene>
    <name evidence="3" type="ORF">FIE12Z_2875</name>
</gene>
<evidence type="ECO:0008006" key="5">
    <source>
        <dbReference type="Google" id="ProtNLM"/>
    </source>
</evidence>
<evidence type="ECO:0000256" key="1">
    <source>
        <dbReference type="PROSITE-ProRule" id="PRU10141"/>
    </source>
</evidence>
<name>A0A395MY74_9HYPO</name>
<sequence length="391" mass="45303">MPQLKPLPDCEGPKLECFIDDIATCDFKIVGMLGDGAHSRVWKAEINGKVYAIKTFFYYATQEPEFDLILIDETIDYQYDAGSRIKPSSHITQATIDSLRLHATSFYNECRVFGRLKELGREHLAVKAYGYLQFDLSDEKVQRHFLPFGNDSRKHLALIGNKEPSDEDVIRHFLEHKDLSKPMMGIVKEWVDSIDGYKAWTSHDRDLVKRNIGHMPRLLRNLKALHRSGIVVRDLKGLQYLEGQLVDFSFAWTIPHIFDPESGVRPRWTFESIAAWDLQCFQFMLDDLDRKADLAVPRLRKHKLMAWPKRDVYKRLRPRPQSYGPQSYGPHLPMLVHDDDELNIMWHRPPFDPAKFNWRAVQKSTKKGASATGRVTKTKVPSKKTAKRSVK</sequence>
<keyword evidence="4" id="KW-1185">Reference proteome</keyword>
<proteinExistence type="predicted"/>
<dbReference type="PROSITE" id="PS00107">
    <property type="entry name" value="PROTEIN_KINASE_ATP"/>
    <property type="match status" value="1"/>
</dbReference>
<feature type="binding site" evidence="1">
    <location>
        <position position="54"/>
    </location>
    <ligand>
        <name>ATP</name>
        <dbReference type="ChEBI" id="CHEBI:30616"/>
    </ligand>
</feature>